<name>A0A0E9PFB9_ANGAN</name>
<protein>
    <submittedName>
        <fullName evidence="2">Uncharacterized protein</fullName>
    </submittedName>
</protein>
<evidence type="ECO:0000313" key="2">
    <source>
        <dbReference type="EMBL" id="JAH03306.1"/>
    </source>
</evidence>
<dbReference type="AlphaFoldDB" id="A0A0E9PFB9"/>
<dbReference type="EMBL" id="GBXM01105271">
    <property type="protein sequence ID" value="JAH03306.1"/>
    <property type="molecule type" value="Transcribed_RNA"/>
</dbReference>
<sequence length="41" mass="4751">MPRESSESQAVVDCFWSDFLTTVMLMPSVLLCVLWFPEQKV</sequence>
<reference evidence="2" key="2">
    <citation type="journal article" date="2015" name="Fish Shellfish Immunol.">
        <title>Early steps in the European eel (Anguilla anguilla)-Vibrio vulnificus interaction in the gills: Role of the RtxA13 toxin.</title>
        <authorList>
            <person name="Callol A."/>
            <person name="Pajuelo D."/>
            <person name="Ebbesson L."/>
            <person name="Teles M."/>
            <person name="MacKenzie S."/>
            <person name="Amaro C."/>
        </authorList>
    </citation>
    <scope>NUCLEOTIDE SEQUENCE</scope>
</reference>
<evidence type="ECO:0000256" key="1">
    <source>
        <dbReference type="SAM" id="Phobius"/>
    </source>
</evidence>
<reference evidence="2" key="1">
    <citation type="submission" date="2014-11" db="EMBL/GenBank/DDBJ databases">
        <authorList>
            <person name="Amaro Gonzalez C."/>
        </authorList>
    </citation>
    <scope>NUCLEOTIDE SEQUENCE</scope>
</reference>
<feature type="transmembrane region" description="Helical" evidence="1">
    <location>
        <begin position="15"/>
        <end position="36"/>
    </location>
</feature>
<accession>A0A0E9PFB9</accession>
<proteinExistence type="predicted"/>
<keyword evidence="1" id="KW-0472">Membrane</keyword>
<keyword evidence="1" id="KW-0812">Transmembrane</keyword>
<organism evidence="2">
    <name type="scientific">Anguilla anguilla</name>
    <name type="common">European freshwater eel</name>
    <name type="synonym">Muraena anguilla</name>
    <dbReference type="NCBI Taxonomy" id="7936"/>
    <lineage>
        <taxon>Eukaryota</taxon>
        <taxon>Metazoa</taxon>
        <taxon>Chordata</taxon>
        <taxon>Craniata</taxon>
        <taxon>Vertebrata</taxon>
        <taxon>Euteleostomi</taxon>
        <taxon>Actinopterygii</taxon>
        <taxon>Neopterygii</taxon>
        <taxon>Teleostei</taxon>
        <taxon>Anguilliformes</taxon>
        <taxon>Anguillidae</taxon>
        <taxon>Anguilla</taxon>
    </lineage>
</organism>
<keyword evidence="1" id="KW-1133">Transmembrane helix</keyword>